<dbReference type="InterPro" id="IPR003593">
    <property type="entry name" value="AAA+_ATPase"/>
</dbReference>
<evidence type="ECO:0000256" key="2">
    <source>
        <dbReference type="ARBA" id="ARBA00022475"/>
    </source>
</evidence>
<organism evidence="6 7">
    <name type="scientific">Achromobacter denitrificans</name>
    <name type="common">Alcaligenes denitrificans</name>
    <dbReference type="NCBI Taxonomy" id="32002"/>
    <lineage>
        <taxon>Bacteria</taxon>
        <taxon>Pseudomonadati</taxon>
        <taxon>Pseudomonadota</taxon>
        <taxon>Betaproteobacteria</taxon>
        <taxon>Burkholderiales</taxon>
        <taxon>Alcaligenaceae</taxon>
        <taxon>Achromobacter</taxon>
    </lineage>
</organism>
<dbReference type="GO" id="GO:0005524">
    <property type="term" value="F:ATP binding"/>
    <property type="evidence" value="ECO:0007669"/>
    <property type="project" value="UniProtKB-KW"/>
</dbReference>
<dbReference type="PROSITE" id="PS50893">
    <property type="entry name" value="ABC_TRANSPORTER_2"/>
    <property type="match status" value="1"/>
</dbReference>
<name>A0A6N0JIY8_ACHDE</name>
<dbReference type="SMART" id="SM00382">
    <property type="entry name" value="AAA"/>
    <property type="match status" value="1"/>
</dbReference>
<keyword evidence="3" id="KW-0547">Nucleotide-binding</keyword>
<dbReference type="InterPro" id="IPR013611">
    <property type="entry name" value="Transp-assoc_OB_typ2"/>
</dbReference>
<sequence length="350" mass="37551">MGISIENLCVTYGGGTRVIDGMTLDIAPGSFFTLLGPSGCGKTTLLRTIAGFIPIASGSMRFSGKDVTKLAAHERNIGMVFQDYALFPNRTVFENVAYGLRARKMDGASIRKKVPAALERVGLGPYADRLPAALSGGQRQRVALARAMVIQPQVLLMDEPLSNLDAKLRVQVRETIAELQQEAGITTVFVTHDQEEALALSDQIAVMNQGRVEQLGSPQQIYREPATAYVADFIGAANLIPVQGRSTGPGAAEVVLDRHALRARAPHAVDGAAILVARPEDIGLARAGEGGLPGRIRSQQYLGVKTTYRIEFGGGRMVNVDVHGDRREEFDAGMEVSLAFDPLKTRVLAS</sequence>
<reference evidence="6 7" key="1">
    <citation type="submission" date="2020-05" db="EMBL/GenBank/DDBJ databases">
        <title>FDA dAtabase for Regulatory Grade micrObial Sequences (FDA-ARGOS): Supporting development and validation of Infectious Disease Dx tests.</title>
        <authorList>
            <person name="Sproer C."/>
            <person name="Gronow S."/>
            <person name="Severitt S."/>
            <person name="Schroder I."/>
            <person name="Tallon L."/>
            <person name="Sadzewicz L."/>
            <person name="Zhao X."/>
            <person name="Vavikolanu K."/>
            <person name="Mehta A."/>
            <person name="Aluvathingal J."/>
            <person name="Nadendla S."/>
            <person name="Myers T."/>
            <person name="Yan Y."/>
            <person name="Sichtig H."/>
        </authorList>
    </citation>
    <scope>NUCLEOTIDE SEQUENCE [LARGE SCALE GENOMIC DNA]</scope>
    <source>
        <strain evidence="6 7">FDAARGOS_787</strain>
    </source>
</reference>
<dbReference type="GO" id="GO:0015697">
    <property type="term" value="P:quaternary ammonium group transport"/>
    <property type="evidence" value="ECO:0007669"/>
    <property type="project" value="UniProtKB-ARBA"/>
</dbReference>
<keyword evidence="4 6" id="KW-0067">ATP-binding</keyword>
<feature type="domain" description="ABC transporter" evidence="5">
    <location>
        <begin position="3"/>
        <end position="234"/>
    </location>
</feature>
<dbReference type="Pfam" id="PF08402">
    <property type="entry name" value="TOBE_2"/>
    <property type="match status" value="1"/>
</dbReference>
<protein>
    <submittedName>
        <fullName evidence="6">ABC transporter ATP-binding protein</fullName>
    </submittedName>
</protein>
<proteinExistence type="predicted"/>
<dbReference type="InterPro" id="IPR017871">
    <property type="entry name" value="ABC_transporter-like_CS"/>
</dbReference>
<evidence type="ECO:0000313" key="7">
    <source>
        <dbReference type="Proteomes" id="UP000509782"/>
    </source>
</evidence>
<dbReference type="AlphaFoldDB" id="A0A6N0JIY8"/>
<gene>
    <name evidence="6" type="ORF">FOC81_10450</name>
</gene>
<dbReference type="SUPFAM" id="SSF50331">
    <property type="entry name" value="MOP-like"/>
    <property type="match status" value="1"/>
</dbReference>
<dbReference type="RefSeq" id="WP_174716241.1">
    <property type="nucleotide sequence ID" value="NZ_CP054569.1"/>
</dbReference>
<dbReference type="PANTHER" id="PTHR42781:SF4">
    <property type="entry name" value="SPERMIDINE_PUTRESCINE IMPORT ATP-BINDING PROTEIN POTA"/>
    <property type="match status" value="1"/>
</dbReference>
<evidence type="ECO:0000313" key="6">
    <source>
        <dbReference type="EMBL" id="QKQ47091.1"/>
    </source>
</evidence>
<evidence type="ECO:0000256" key="4">
    <source>
        <dbReference type="ARBA" id="ARBA00022840"/>
    </source>
</evidence>
<keyword evidence="1" id="KW-0813">Transport</keyword>
<dbReference type="InterPro" id="IPR003439">
    <property type="entry name" value="ABC_transporter-like_ATP-bd"/>
</dbReference>
<dbReference type="InterPro" id="IPR008995">
    <property type="entry name" value="Mo/tungstate-bd_C_term_dom"/>
</dbReference>
<dbReference type="PROSITE" id="PS00211">
    <property type="entry name" value="ABC_TRANSPORTER_1"/>
    <property type="match status" value="1"/>
</dbReference>
<dbReference type="Gene3D" id="2.40.50.100">
    <property type="match status" value="1"/>
</dbReference>
<dbReference type="EMBL" id="CP054569">
    <property type="protein sequence ID" value="QKQ47091.1"/>
    <property type="molecule type" value="Genomic_DNA"/>
</dbReference>
<dbReference type="InterPro" id="IPR027417">
    <property type="entry name" value="P-loop_NTPase"/>
</dbReference>
<keyword evidence="2" id="KW-1003">Cell membrane</keyword>
<dbReference type="SUPFAM" id="SSF52540">
    <property type="entry name" value="P-loop containing nucleoside triphosphate hydrolases"/>
    <property type="match status" value="1"/>
</dbReference>
<dbReference type="GO" id="GO:0022857">
    <property type="term" value="F:transmembrane transporter activity"/>
    <property type="evidence" value="ECO:0007669"/>
    <property type="project" value="InterPro"/>
</dbReference>
<dbReference type="FunFam" id="3.40.50.300:FF:000425">
    <property type="entry name" value="Probable ABC transporter, ATP-binding subunit"/>
    <property type="match status" value="1"/>
</dbReference>
<dbReference type="GO" id="GO:0043190">
    <property type="term" value="C:ATP-binding cassette (ABC) transporter complex"/>
    <property type="evidence" value="ECO:0007669"/>
    <property type="project" value="InterPro"/>
</dbReference>
<dbReference type="GO" id="GO:0016887">
    <property type="term" value="F:ATP hydrolysis activity"/>
    <property type="evidence" value="ECO:0007669"/>
    <property type="project" value="InterPro"/>
</dbReference>
<keyword evidence="2" id="KW-0472">Membrane</keyword>
<evidence type="ECO:0000259" key="5">
    <source>
        <dbReference type="PROSITE" id="PS50893"/>
    </source>
</evidence>
<evidence type="ECO:0000256" key="1">
    <source>
        <dbReference type="ARBA" id="ARBA00022448"/>
    </source>
</evidence>
<accession>A0A6N0JIY8</accession>
<dbReference type="PANTHER" id="PTHR42781">
    <property type="entry name" value="SPERMIDINE/PUTRESCINE IMPORT ATP-BINDING PROTEIN POTA"/>
    <property type="match status" value="1"/>
</dbReference>
<evidence type="ECO:0000256" key="3">
    <source>
        <dbReference type="ARBA" id="ARBA00022741"/>
    </source>
</evidence>
<dbReference type="Pfam" id="PF00005">
    <property type="entry name" value="ABC_tran"/>
    <property type="match status" value="1"/>
</dbReference>
<dbReference type="InterPro" id="IPR050093">
    <property type="entry name" value="ABC_SmlMolc_Importer"/>
</dbReference>
<dbReference type="Proteomes" id="UP000509782">
    <property type="component" value="Chromosome"/>
</dbReference>
<dbReference type="Gene3D" id="3.40.50.300">
    <property type="entry name" value="P-loop containing nucleotide triphosphate hydrolases"/>
    <property type="match status" value="1"/>
</dbReference>